<dbReference type="InterPro" id="IPR001179">
    <property type="entry name" value="PPIase_FKBP_dom"/>
</dbReference>
<evidence type="ECO:0000256" key="6">
    <source>
        <dbReference type="RuleBase" id="RU003915"/>
    </source>
</evidence>
<proteinExistence type="inferred from homology"/>
<gene>
    <name evidence="9" type="primary">fbp_4</name>
    <name evidence="9" type="ORF">Pla163_24030</name>
</gene>
<keyword evidence="3 5" id="KW-0697">Rotamase</keyword>
<dbReference type="Proteomes" id="UP000319342">
    <property type="component" value="Chromosome"/>
</dbReference>
<comment type="catalytic activity">
    <reaction evidence="1 5 6">
        <text>[protein]-peptidylproline (omega=180) = [protein]-peptidylproline (omega=0)</text>
        <dbReference type="Rhea" id="RHEA:16237"/>
        <dbReference type="Rhea" id="RHEA-COMP:10747"/>
        <dbReference type="Rhea" id="RHEA-COMP:10748"/>
        <dbReference type="ChEBI" id="CHEBI:83833"/>
        <dbReference type="ChEBI" id="CHEBI:83834"/>
        <dbReference type="EC" id="5.2.1.8"/>
    </reaction>
</comment>
<organism evidence="9 10">
    <name type="scientific">Rohdeia mirabilis</name>
    <dbReference type="NCBI Taxonomy" id="2528008"/>
    <lineage>
        <taxon>Bacteria</taxon>
        <taxon>Pseudomonadati</taxon>
        <taxon>Planctomycetota</taxon>
        <taxon>Planctomycetia</taxon>
        <taxon>Planctomycetia incertae sedis</taxon>
        <taxon>Rohdeia</taxon>
    </lineage>
</organism>
<dbReference type="EC" id="5.2.1.8" evidence="6"/>
<evidence type="ECO:0000256" key="7">
    <source>
        <dbReference type="SAM" id="SignalP"/>
    </source>
</evidence>
<dbReference type="GO" id="GO:0003755">
    <property type="term" value="F:peptidyl-prolyl cis-trans isomerase activity"/>
    <property type="evidence" value="ECO:0007669"/>
    <property type="project" value="UniProtKB-UniRule"/>
</dbReference>
<feature type="domain" description="PPIase FKBP-type" evidence="8">
    <location>
        <begin position="79"/>
        <end position="156"/>
    </location>
</feature>
<evidence type="ECO:0000313" key="9">
    <source>
        <dbReference type="EMBL" id="QDU85275.1"/>
    </source>
</evidence>
<dbReference type="EMBL" id="CP036290">
    <property type="protein sequence ID" value="QDU85275.1"/>
    <property type="molecule type" value="Genomic_DNA"/>
</dbReference>
<keyword evidence="7" id="KW-0732">Signal</keyword>
<keyword evidence="10" id="KW-1185">Reference proteome</keyword>
<comment type="similarity">
    <text evidence="2 6">Belongs to the FKBP-type PPIase family.</text>
</comment>
<dbReference type="AlphaFoldDB" id="A0A518D1G4"/>
<evidence type="ECO:0000259" key="8">
    <source>
        <dbReference type="PROSITE" id="PS50059"/>
    </source>
</evidence>
<sequence precursor="true">MNTITTLLSLAVLTASLAGCHSTSDGSAHDSAAGSAHTDSAAMSQWSAGDTIPAGRAGVPDIQILEVHGNGTGEVCGTGRRATLAYKAMLIDGQVFDPGTRPFTFRVGAGEAIQGWDVIVAKMRVGDSFTLVIPQQLAYGPSRGDLKFDMELLSFE</sequence>
<dbReference type="InterPro" id="IPR046357">
    <property type="entry name" value="PPIase_dom_sf"/>
</dbReference>
<feature type="chain" id="PRO_5022165309" description="Peptidyl-prolyl cis-trans isomerase" evidence="7">
    <location>
        <begin position="19"/>
        <end position="156"/>
    </location>
</feature>
<dbReference type="Gene3D" id="3.10.50.40">
    <property type="match status" value="1"/>
</dbReference>
<dbReference type="PANTHER" id="PTHR43811:SF19">
    <property type="entry name" value="39 KDA FK506-BINDING NUCLEAR PROTEIN"/>
    <property type="match status" value="1"/>
</dbReference>
<evidence type="ECO:0000256" key="5">
    <source>
        <dbReference type="PROSITE-ProRule" id="PRU00277"/>
    </source>
</evidence>
<keyword evidence="4 5" id="KW-0413">Isomerase</keyword>
<evidence type="ECO:0000256" key="3">
    <source>
        <dbReference type="ARBA" id="ARBA00023110"/>
    </source>
</evidence>
<evidence type="ECO:0000313" key="10">
    <source>
        <dbReference type="Proteomes" id="UP000319342"/>
    </source>
</evidence>
<dbReference type="SUPFAM" id="SSF54534">
    <property type="entry name" value="FKBP-like"/>
    <property type="match status" value="1"/>
</dbReference>
<dbReference type="Pfam" id="PF00254">
    <property type="entry name" value="FKBP_C"/>
    <property type="match status" value="1"/>
</dbReference>
<evidence type="ECO:0000256" key="2">
    <source>
        <dbReference type="ARBA" id="ARBA00006577"/>
    </source>
</evidence>
<accession>A0A518D1G4</accession>
<evidence type="ECO:0000256" key="1">
    <source>
        <dbReference type="ARBA" id="ARBA00000971"/>
    </source>
</evidence>
<reference evidence="9 10" key="1">
    <citation type="submission" date="2019-02" db="EMBL/GenBank/DDBJ databases">
        <title>Deep-cultivation of Planctomycetes and their phenomic and genomic characterization uncovers novel biology.</title>
        <authorList>
            <person name="Wiegand S."/>
            <person name="Jogler M."/>
            <person name="Boedeker C."/>
            <person name="Pinto D."/>
            <person name="Vollmers J."/>
            <person name="Rivas-Marin E."/>
            <person name="Kohn T."/>
            <person name="Peeters S.H."/>
            <person name="Heuer A."/>
            <person name="Rast P."/>
            <person name="Oberbeckmann S."/>
            <person name="Bunk B."/>
            <person name="Jeske O."/>
            <person name="Meyerdierks A."/>
            <person name="Storesund J.E."/>
            <person name="Kallscheuer N."/>
            <person name="Luecker S."/>
            <person name="Lage O.M."/>
            <person name="Pohl T."/>
            <person name="Merkel B.J."/>
            <person name="Hornburger P."/>
            <person name="Mueller R.-W."/>
            <person name="Bruemmer F."/>
            <person name="Labrenz M."/>
            <person name="Spormann A.M."/>
            <person name="Op den Camp H."/>
            <person name="Overmann J."/>
            <person name="Amann R."/>
            <person name="Jetten M.S.M."/>
            <person name="Mascher T."/>
            <person name="Medema M.H."/>
            <person name="Devos D.P."/>
            <person name="Kaster A.-K."/>
            <person name="Ovreas L."/>
            <person name="Rohde M."/>
            <person name="Galperin M.Y."/>
            <person name="Jogler C."/>
        </authorList>
    </citation>
    <scope>NUCLEOTIDE SEQUENCE [LARGE SCALE GENOMIC DNA]</scope>
    <source>
        <strain evidence="9 10">Pla163</strain>
    </source>
</reference>
<evidence type="ECO:0000256" key="4">
    <source>
        <dbReference type="ARBA" id="ARBA00023235"/>
    </source>
</evidence>
<protein>
    <recommendedName>
        <fullName evidence="6">Peptidyl-prolyl cis-trans isomerase</fullName>
        <ecNumber evidence="6">5.2.1.8</ecNumber>
    </recommendedName>
</protein>
<dbReference type="PROSITE" id="PS50059">
    <property type="entry name" value="FKBP_PPIASE"/>
    <property type="match status" value="1"/>
</dbReference>
<dbReference type="RefSeq" id="WP_419185852.1">
    <property type="nucleotide sequence ID" value="NZ_CP036290.1"/>
</dbReference>
<dbReference type="PANTHER" id="PTHR43811">
    <property type="entry name" value="FKBP-TYPE PEPTIDYL-PROLYL CIS-TRANS ISOMERASE FKPA"/>
    <property type="match status" value="1"/>
</dbReference>
<feature type="signal peptide" evidence="7">
    <location>
        <begin position="1"/>
        <end position="18"/>
    </location>
</feature>
<name>A0A518D1G4_9BACT</name>